<organism evidence="1 2">
    <name type="scientific">Vigna angularis var. angularis</name>
    <dbReference type="NCBI Taxonomy" id="157739"/>
    <lineage>
        <taxon>Eukaryota</taxon>
        <taxon>Viridiplantae</taxon>
        <taxon>Streptophyta</taxon>
        <taxon>Embryophyta</taxon>
        <taxon>Tracheophyta</taxon>
        <taxon>Spermatophyta</taxon>
        <taxon>Magnoliopsida</taxon>
        <taxon>eudicotyledons</taxon>
        <taxon>Gunneridae</taxon>
        <taxon>Pentapetalae</taxon>
        <taxon>rosids</taxon>
        <taxon>fabids</taxon>
        <taxon>Fabales</taxon>
        <taxon>Fabaceae</taxon>
        <taxon>Papilionoideae</taxon>
        <taxon>50 kb inversion clade</taxon>
        <taxon>NPAAA clade</taxon>
        <taxon>indigoferoid/millettioid clade</taxon>
        <taxon>Phaseoleae</taxon>
        <taxon>Vigna</taxon>
    </lineage>
</organism>
<reference evidence="1 2" key="1">
    <citation type="journal article" date="2015" name="Sci. Rep.">
        <title>The power of single molecule real-time sequencing technology in the de novo assembly of a eukaryotic genome.</title>
        <authorList>
            <person name="Sakai H."/>
            <person name="Naito K."/>
            <person name="Ogiso-Tanaka E."/>
            <person name="Takahashi Y."/>
            <person name="Iseki K."/>
            <person name="Muto C."/>
            <person name="Satou K."/>
            <person name="Teruya K."/>
            <person name="Shiroma A."/>
            <person name="Shimoji M."/>
            <person name="Hirano T."/>
            <person name="Itoh T."/>
            <person name="Kaga A."/>
            <person name="Tomooka N."/>
        </authorList>
    </citation>
    <scope>NUCLEOTIDE SEQUENCE [LARGE SCALE GENOMIC DNA]</scope>
    <source>
        <strain evidence="2">cv. Shumari</strain>
    </source>
</reference>
<dbReference type="PANTHER" id="PTHR45835">
    <property type="entry name" value="YALI0A06105P"/>
    <property type="match status" value="1"/>
</dbReference>
<dbReference type="Proteomes" id="UP000291084">
    <property type="component" value="Chromosome 10"/>
</dbReference>
<evidence type="ECO:0000313" key="1">
    <source>
        <dbReference type="EMBL" id="BAT99700.1"/>
    </source>
</evidence>
<dbReference type="PANTHER" id="PTHR45835:SF99">
    <property type="entry name" value="CHROMO DOMAIN-CONTAINING PROTEIN-RELATED"/>
    <property type="match status" value="1"/>
</dbReference>
<keyword evidence="2" id="KW-1185">Reference proteome</keyword>
<sequence length="96" mass="11347">MMCCRWWNSPIYNNSYQVNIDMALFEALYGRRCRTLLCWFQDGEAVLTGPELVQQTIEKVKLIQERMRASQNRQKSYADRRCRPLEFAVGIMCSSE</sequence>
<gene>
    <name evidence="1" type="primary">Vigan.10G120800</name>
    <name evidence="1" type="ORF">VIGAN_10120800</name>
</gene>
<proteinExistence type="predicted"/>
<name>A0A0S3T3H9_PHAAN</name>
<protein>
    <submittedName>
        <fullName evidence="1">Uncharacterized protein</fullName>
    </submittedName>
</protein>
<evidence type="ECO:0000313" key="2">
    <source>
        <dbReference type="Proteomes" id="UP000291084"/>
    </source>
</evidence>
<dbReference type="EMBL" id="AP015043">
    <property type="protein sequence ID" value="BAT99700.1"/>
    <property type="molecule type" value="Genomic_DNA"/>
</dbReference>
<accession>A0A0S3T3H9</accession>
<dbReference type="AlphaFoldDB" id="A0A0S3T3H9"/>
<dbReference type="OrthoDB" id="1637837at2759"/>